<evidence type="ECO:0000313" key="1">
    <source>
        <dbReference type="EMBL" id="KAB1215671.1"/>
    </source>
</evidence>
<proteinExistence type="predicted"/>
<evidence type="ECO:0000313" key="2">
    <source>
        <dbReference type="Proteomes" id="UP000516437"/>
    </source>
</evidence>
<protein>
    <submittedName>
        <fullName evidence="1">Uncharacterized protein</fullName>
    </submittedName>
</protein>
<name>A0A6A1VRY3_9ROSI</name>
<dbReference type="EMBL" id="RXIC02000022">
    <property type="protein sequence ID" value="KAB1215671.1"/>
    <property type="molecule type" value="Genomic_DNA"/>
</dbReference>
<reference evidence="1 2" key="1">
    <citation type="journal article" date="2019" name="Plant Biotechnol. J.">
        <title>The red bayberry genome and genetic basis of sex determination.</title>
        <authorList>
            <person name="Jia H.M."/>
            <person name="Jia H.J."/>
            <person name="Cai Q.L."/>
            <person name="Wang Y."/>
            <person name="Zhao H.B."/>
            <person name="Yang W.F."/>
            <person name="Wang G.Y."/>
            <person name="Li Y.H."/>
            <person name="Zhan D.L."/>
            <person name="Shen Y.T."/>
            <person name="Niu Q.F."/>
            <person name="Chang L."/>
            <person name="Qiu J."/>
            <person name="Zhao L."/>
            <person name="Xie H.B."/>
            <person name="Fu W.Y."/>
            <person name="Jin J."/>
            <person name="Li X.W."/>
            <person name="Jiao Y."/>
            <person name="Zhou C.C."/>
            <person name="Tu T."/>
            <person name="Chai C.Y."/>
            <person name="Gao J.L."/>
            <person name="Fan L.J."/>
            <person name="van de Weg E."/>
            <person name="Wang J.Y."/>
            <person name="Gao Z.S."/>
        </authorList>
    </citation>
    <scope>NUCLEOTIDE SEQUENCE [LARGE SCALE GENOMIC DNA]</scope>
    <source>
        <tissue evidence="1">Leaves</tissue>
    </source>
</reference>
<comment type="caution">
    <text evidence="1">The sequence shown here is derived from an EMBL/GenBank/DDBJ whole genome shotgun (WGS) entry which is preliminary data.</text>
</comment>
<gene>
    <name evidence="1" type="ORF">CJ030_MR4G023332</name>
</gene>
<sequence length="98" mass="11533">MANNLIVHYALHRQMEINCPFPAAPTNIRRFLWRSTSTSSPTTPSSTRPVLQCQRGLPRVRWSIWFLSGLCQWLHRRHHQAQPRDADIALNWTRNDMN</sequence>
<dbReference type="Proteomes" id="UP000516437">
    <property type="component" value="Chromosome 4"/>
</dbReference>
<keyword evidence="2" id="KW-1185">Reference proteome</keyword>
<dbReference type="AlphaFoldDB" id="A0A6A1VRY3"/>
<accession>A0A6A1VRY3</accession>
<organism evidence="1 2">
    <name type="scientific">Morella rubra</name>
    <name type="common">Chinese bayberry</name>
    <dbReference type="NCBI Taxonomy" id="262757"/>
    <lineage>
        <taxon>Eukaryota</taxon>
        <taxon>Viridiplantae</taxon>
        <taxon>Streptophyta</taxon>
        <taxon>Embryophyta</taxon>
        <taxon>Tracheophyta</taxon>
        <taxon>Spermatophyta</taxon>
        <taxon>Magnoliopsida</taxon>
        <taxon>eudicotyledons</taxon>
        <taxon>Gunneridae</taxon>
        <taxon>Pentapetalae</taxon>
        <taxon>rosids</taxon>
        <taxon>fabids</taxon>
        <taxon>Fagales</taxon>
        <taxon>Myricaceae</taxon>
        <taxon>Morella</taxon>
    </lineage>
</organism>